<reference evidence="2 3" key="1">
    <citation type="submission" date="2020-03" db="EMBL/GenBank/DDBJ databases">
        <title>Whole genome shotgun sequence of Phytohabitans suffuscus NBRC 105367.</title>
        <authorList>
            <person name="Komaki H."/>
            <person name="Tamura T."/>
        </authorList>
    </citation>
    <scope>NUCLEOTIDE SEQUENCE [LARGE SCALE GENOMIC DNA]</scope>
    <source>
        <strain evidence="2 3">NBRC 105367</strain>
    </source>
</reference>
<dbReference type="EMBL" id="AP022871">
    <property type="protein sequence ID" value="BCB90878.1"/>
    <property type="molecule type" value="Genomic_DNA"/>
</dbReference>
<evidence type="ECO:0000313" key="3">
    <source>
        <dbReference type="Proteomes" id="UP000503011"/>
    </source>
</evidence>
<dbReference type="AlphaFoldDB" id="A0A6F8YY59"/>
<dbReference type="KEGG" id="psuu:Psuf_081910"/>
<accession>A0A6F8YY59</accession>
<proteinExistence type="predicted"/>
<reference evidence="2 3" key="2">
    <citation type="submission" date="2020-03" db="EMBL/GenBank/DDBJ databases">
        <authorList>
            <person name="Ichikawa N."/>
            <person name="Kimura A."/>
            <person name="Kitahashi Y."/>
            <person name="Uohara A."/>
        </authorList>
    </citation>
    <scope>NUCLEOTIDE SEQUENCE [LARGE SCALE GENOMIC DNA]</scope>
    <source>
        <strain evidence="2 3">NBRC 105367</strain>
    </source>
</reference>
<dbReference type="Proteomes" id="UP000503011">
    <property type="component" value="Chromosome"/>
</dbReference>
<evidence type="ECO:0000256" key="1">
    <source>
        <dbReference type="SAM" id="MobiDB-lite"/>
    </source>
</evidence>
<keyword evidence="3" id="KW-1185">Reference proteome</keyword>
<dbReference type="NCBIfam" id="NF047446">
    <property type="entry name" value="barrel_OmpL47"/>
    <property type="match status" value="1"/>
</dbReference>
<name>A0A6F8YY59_9ACTN</name>
<dbReference type="Gene3D" id="3.30.1920.20">
    <property type="match status" value="1"/>
</dbReference>
<organism evidence="2 3">
    <name type="scientific">Phytohabitans suffuscus</name>
    <dbReference type="NCBI Taxonomy" id="624315"/>
    <lineage>
        <taxon>Bacteria</taxon>
        <taxon>Bacillati</taxon>
        <taxon>Actinomycetota</taxon>
        <taxon>Actinomycetes</taxon>
        <taxon>Micromonosporales</taxon>
        <taxon>Micromonosporaceae</taxon>
    </lineage>
</organism>
<evidence type="ECO:0000313" key="2">
    <source>
        <dbReference type="EMBL" id="BCB90878.1"/>
    </source>
</evidence>
<dbReference type="InterPro" id="IPR058094">
    <property type="entry name" value="Ig-like_OmpL47-like"/>
</dbReference>
<protein>
    <recommendedName>
        <fullName evidence="4">Bacterial Ig-like domain-containing protein</fullName>
    </recommendedName>
</protein>
<gene>
    <name evidence="2" type="ORF">Psuf_081910</name>
</gene>
<evidence type="ECO:0008006" key="4">
    <source>
        <dbReference type="Google" id="ProtNLM"/>
    </source>
</evidence>
<feature type="compositionally biased region" description="Polar residues" evidence="1">
    <location>
        <begin position="1"/>
        <end position="15"/>
    </location>
</feature>
<sequence length="162" mass="16148">MYGTPTDTTAPSTEASLDGPGAGGWFTGPATVTLTASDEPGGSGLASTEYQVDGAAAWTVYNGPFEVAGDGVHEVRFRSTDAAGNVEALRSAAVKVDGTGPATAVSGVAHGGVYGDSQDVRIAYEAVDPTSGIATTAGTMNGAPYPSGRLQPLYDLGRACTS</sequence>
<feature type="region of interest" description="Disordered" evidence="1">
    <location>
        <begin position="1"/>
        <end position="24"/>
    </location>
</feature>